<reference evidence="9" key="1">
    <citation type="journal article" date="2019" name="Int. J. Syst. Evol. Microbiol.">
        <title>The Global Catalogue of Microorganisms (GCM) 10K type strain sequencing project: providing services to taxonomists for standard genome sequencing and annotation.</title>
        <authorList>
            <consortium name="The Broad Institute Genomics Platform"/>
            <consortium name="The Broad Institute Genome Sequencing Center for Infectious Disease"/>
            <person name="Wu L."/>
            <person name="Ma J."/>
        </authorList>
    </citation>
    <scope>NUCLEOTIDE SEQUENCE [LARGE SCALE GENOMIC DNA]</scope>
    <source>
        <strain evidence="9">CGMCC 1.12849</strain>
    </source>
</reference>
<evidence type="ECO:0000313" key="8">
    <source>
        <dbReference type="EMBL" id="MFC4715810.1"/>
    </source>
</evidence>
<protein>
    <submittedName>
        <fullName evidence="8">PLDc N-terminal domain-containing protein</fullName>
    </submittedName>
</protein>
<keyword evidence="9" id="KW-1185">Reference proteome</keyword>
<feature type="transmembrane region" description="Helical" evidence="6">
    <location>
        <begin position="50"/>
        <end position="68"/>
    </location>
</feature>
<evidence type="ECO:0000256" key="2">
    <source>
        <dbReference type="ARBA" id="ARBA00022475"/>
    </source>
</evidence>
<proteinExistence type="predicted"/>
<evidence type="ECO:0000259" key="7">
    <source>
        <dbReference type="Pfam" id="PF13396"/>
    </source>
</evidence>
<evidence type="ECO:0000256" key="3">
    <source>
        <dbReference type="ARBA" id="ARBA00022692"/>
    </source>
</evidence>
<dbReference type="RefSeq" id="WP_096257070.1">
    <property type="nucleotide sequence ID" value="NZ_BAAAVQ010000022.1"/>
</dbReference>
<keyword evidence="3 6" id="KW-0812">Transmembrane</keyword>
<accession>A0ABV9MJM5</accession>
<dbReference type="InterPro" id="IPR027379">
    <property type="entry name" value="CLS_N"/>
</dbReference>
<keyword evidence="4 6" id="KW-1133">Transmembrane helix</keyword>
<gene>
    <name evidence="8" type="ORF">ACFO7V_06615</name>
</gene>
<comment type="caution">
    <text evidence="8">The sequence shown here is derived from an EMBL/GenBank/DDBJ whole genome shotgun (WGS) entry which is preliminary data.</text>
</comment>
<dbReference type="Pfam" id="PF13396">
    <property type="entry name" value="PLDc_N"/>
    <property type="match status" value="1"/>
</dbReference>
<sequence>MATKRTFKELSTGAQIGVIVTAIIELTLTIAALRDLQKRPAEQVKGSKKLWALASLINIFGPIAYFLFGRRK</sequence>
<evidence type="ECO:0000256" key="5">
    <source>
        <dbReference type="ARBA" id="ARBA00023136"/>
    </source>
</evidence>
<feature type="transmembrane region" description="Helical" evidence="6">
    <location>
        <begin position="12"/>
        <end position="30"/>
    </location>
</feature>
<keyword evidence="2" id="KW-1003">Cell membrane</keyword>
<keyword evidence="5 6" id="KW-0472">Membrane</keyword>
<feature type="domain" description="Cardiolipin synthase N-terminal" evidence="7">
    <location>
        <begin position="28"/>
        <end position="70"/>
    </location>
</feature>
<evidence type="ECO:0000256" key="4">
    <source>
        <dbReference type="ARBA" id="ARBA00022989"/>
    </source>
</evidence>
<evidence type="ECO:0000256" key="6">
    <source>
        <dbReference type="SAM" id="Phobius"/>
    </source>
</evidence>
<comment type="subcellular location">
    <subcellularLocation>
        <location evidence="1">Cell membrane</location>
        <topology evidence="1">Multi-pass membrane protein</topology>
    </subcellularLocation>
</comment>
<dbReference type="EMBL" id="JBHSHE010000026">
    <property type="protein sequence ID" value="MFC4715810.1"/>
    <property type="molecule type" value="Genomic_DNA"/>
</dbReference>
<evidence type="ECO:0000313" key="9">
    <source>
        <dbReference type="Proteomes" id="UP001595884"/>
    </source>
</evidence>
<evidence type="ECO:0000256" key="1">
    <source>
        <dbReference type="ARBA" id="ARBA00004651"/>
    </source>
</evidence>
<name>A0ABV9MJM5_9MICC</name>
<dbReference type="Proteomes" id="UP001595884">
    <property type="component" value="Unassembled WGS sequence"/>
</dbReference>
<organism evidence="8 9">
    <name type="scientific">Glutamicibacter bergerei</name>
    <dbReference type="NCBI Taxonomy" id="256702"/>
    <lineage>
        <taxon>Bacteria</taxon>
        <taxon>Bacillati</taxon>
        <taxon>Actinomycetota</taxon>
        <taxon>Actinomycetes</taxon>
        <taxon>Micrococcales</taxon>
        <taxon>Micrococcaceae</taxon>
        <taxon>Glutamicibacter</taxon>
    </lineage>
</organism>